<evidence type="ECO:0000256" key="7">
    <source>
        <dbReference type="SAM" id="Phobius"/>
    </source>
</evidence>
<evidence type="ECO:0000256" key="2">
    <source>
        <dbReference type="ARBA" id="ARBA00005944"/>
    </source>
</evidence>
<protein>
    <recommendedName>
        <fullName evidence="3">Chloride channel CLIC-like protein 1</fullName>
    </recommendedName>
</protein>
<name>A0AAD7ZBD4_DIPPU</name>
<feature type="transmembrane region" description="Helical" evidence="7">
    <location>
        <begin position="6"/>
        <end position="24"/>
    </location>
</feature>
<proteinExistence type="inferred from homology"/>
<gene>
    <name evidence="8" type="ORF">L9F63_006511</name>
</gene>
<evidence type="ECO:0000256" key="6">
    <source>
        <dbReference type="ARBA" id="ARBA00023136"/>
    </source>
</evidence>
<feature type="transmembrane region" description="Helical" evidence="7">
    <location>
        <begin position="361"/>
        <end position="387"/>
    </location>
</feature>
<dbReference type="PANTHER" id="PTHR34093">
    <property type="entry name" value="CHLORIDE CHANNEL CLIC-LIKE PROTEIN 1"/>
    <property type="match status" value="1"/>
</dbReference>
<dbReference type="EMBL" id="JASPKZ010009386">
    <property type="protein sequence ID" value="KAJ9576893.1"/>
    <property type="molecule type" value="Genomic_DNA"/>
</dbReference>
<dbReference type="GO" id="GO:0005783">
    <property type="term" value="C:endoplasmic reticulum"/>
    <property type="evidence" value="ECO:0007669"/>
    <property type="project" value="TreeGrafter"/>
</dbReference>
<dbReference type="AlphaFoldDB" id="A0AAD7ZBD4"/>
<feature type="transmembrane region" description="Helical" evidence="7">
    <location>
        <begin position="233"/>
        <end position="253"/>
    </location>
</feature>
<feature type="non-terminal residue" evidence="8">
    <location>
        <position position="408"/>
    </location>
</feature>
<evidence type="ECO:0000256" key="4">
    <source>
        <dbReference type="ARBA" id="ARBA00022692"/>
    </source>
</evidence>
<evidence type="ECO:0000256" key="3">
    <source>
        <dbReference type="ARBA" id="ARBA00015571"/>
    </source>
</evidence>
<evidence type="ECO:0000313" key="9">
    <source>
        <dbReference type="Proteomes" id="UP001233999"/>
    </source>
</evidence>
<comment type="caution">
    <text evidence="8">The sequence shown here is derived from an EMBL/GenBank/DDBJ whole genome shotgun (WGS) entry which is preliminary data.</text>
</comment>
<reference evidence="8" key="2">
    <citation type="submission" date="2023-05" db="EMBL/GenBank/DDBJ databases">
        <authorList>
            <person name="Fouks B."/>
        </authorList>
    </citation>
    <scope>NUCLEOTIDE SEQUENCE</scope>
    <source>
        <strain evidence="8">Stay&amp;Tobe</strain>
        <tissue evidence="8">Testes</tissue>
    </source>
</reference>
<evidence type="ECO:0000256" key="1">
    <source>
        <dbReference type="ARBA" id="ARBA00004141"/>
    </source>
</evidence>
<keyword evidence="9" id="KW-1185">Reference proteome</keyword>
<accession>A0AAD7ZBD4</accession>
<dbReference type="GO" id="GO:0016020">
    <property type="term" value="C:membrane"/>
    <property type="evidence" value="ECO:0007669"/>
    <property type="project" value="UniProtKB-SubCell"/>
</dbReference>
<feature type="transmembrane region" description="Helical" evidence="7">
    <location>
        <begin position="210"/>
        <end position="227"/>
    </location>
</feature>
<sequence>MELFSLTRLATFSFFITVFVNAIYENNEVADAFDINKSSNDEEWVDPFDIFNYDRSTKSMYQNTRKDTEAKSNECMEKLKICETELEKLSQSASSAKSMKESFVNSSQKKVSLENNCKQSVVYIRRFVNILLKAAELDNEMPLDLDVHIRMSVSTAQLQILQQFGGGKENIPLQELENVLSSVLFTAKKSVFSYDIPWAAYFEFLMTKQVLVAVALGLVPMLVLRMLSGHSIIRSLFIFLVVIFMMSFVITYIQMIKQEEIKQYAILKKNPEVPVECRPTSDLTWVQLFGRYLNSKISYQSDECIEYYEAIMMDPFVKVKPTDVLSEMVGSFVLHPSGMLGSAIAKFSTGILANLPFGVNYLVLIGSFILLIITVYASIGGVIRLPFYLGGAELRGRGAIPRVVREPQ</sequence>
<dbReference type="InterPro" id="IPR009231">
    <property type="entry name" value="Chloride_chnl_CLIC-like"/>
</dbReference>
<keyword evidence="5 7" id="KW-1133">Transmembrane helix</keyword>
<dbReference type="Proteomes" id="UP001233999">
    <property type="component" value="Unassembled WGS sequence"/>
</dbReference>
<reference evidence="8" key="1">
    <citation type="journal article" date="2023" name="IScience">
        <title>Live-bearing cockroach genome reveals convergent evolutionary mechanisms linked to viviparity in insects and beyond.</title>
        <authorList>
            <person name="Fouks B."/>
            <person name="Harrison M.C."/>
            <person name="Mikhailova A.A."/>
            <person name="Marchal E."/>
            <person name="English S."/>
            <person name="Carruthers M."/>
            <person name="Jennings E.C."/>
            <person name="Chiamaka E.L."/>
            <person name="Frigard R.A."/>
            <person name="Pippel M."/>
            <person name="Attardo G.M."/>
            <person name="Benoit J.B."/>
            <person name="Bornberg-Bauer E."/>
            <person name="Tobe S.S."/>
        </authorList>
    </citation>
    <scope>NUCLEOTIDE SEQUENCE</scope>
    <source>
        <strain evidence="8">Stay&amp;Tobe</strain>
    </source>
</reference>
<dbReference type="Pfam" id="PF05934">
    <property type="entry name" value="MCLC"/>
    <property type="match status" value="1"/>
</dbReference>
<evidence type="ECO:0000256" key="5">
    <source>
        <dbReference type="ARBA" id="ARBA00022989"/>
    </source>
</evidence>
<comment type="similarity">
    <text evidence="2">Belongs to the chloride channel MCLC family.</text>
</comment>
<comment type="subcellular location">
    <subcellularLocation>
        <location evidence="1">Membrane</location>
        <topology evidence="1">Multi-pass membrane protein</topology>
    </subcellularLocation>
</comment>
<keyword evidence="6 7" id="KW-0472">Membrane</keyword>
<dbReference type="PANTHER" id="PTHR34093:SF1">
    <property type="entry name" value="CHLORIDE CHANNEL CLIC-LIKE PROTEIN 1"/>
    <property type="match status" value="1"/>
</dbReference>
<dbReference type="GO" id="GO:0005254">
    <property type="term" value="F:chloride channel activity"/>
    <property type="evidence" value="ECO:0007669"/>
    <property type="project" value="TreeGrafter"/>
</dbReference>
<evidence type="ECO:0000313" key="8">
    <source>
        <dbReference type="EMBL" id="KAJ9576893.1"/>
    </source>
</evidence>
<organism evidence="8 9">
    <name type="scientific">Diploptera punctata</name>
    <name type="common">Pacific beetle cockroach</name>
    <dbReference type="NCBI Taxonomy" id="6984"/>
    <lineage>
        <taxon>Eukaryota</taxon>
        <taxon>Metazoa</taxon>
        <taxon>Ecdysozoa</taxon>
        <taxon>Arthropoda</taxon>
        <taxon>Hexapoda</taxon>
        <taxon>Insecta</taxon>
        <taxon>Pterygota</taxon>
        <taxon>Neoptera</taxon>
        <taxon>Polyneoptera</taxon>
        <taxon>Dictyoptera</taxon>
        <taxon>Blattodea</taxon>
        <taxon>Blaberoidea</taxon>
        <taxon>Blaberidae</taxon>
        <taxon>Diplopterinae</taxon>
        <taxon>Diploptera</taxon>
    </lineage>
</organism>
<keyword evidence="4 7" id="KW-0812">Transmembrane</keyword>